<feature type="transmembrane region" description="Helical" evidence="1">
    <location>
        <begin position="203"/>
        <end position="222"/>
    </location>
</feature>
<evidence type="ECO:0000259" key="3">
    <source>
        <dbReference type="SMART" id="SM00014"/>
    </source>
</evidence>
<evidence type="ECO:0000313" key="4">
    <source>
        <dbReference type="EMBL" id="KOO67772.1"/>
    </source>
</evidence>
<dbReference type="SMART" id="SM00014">
    <property type="entry name" value="acidPPc"/>
    <property type="match status" value="1"/>
</dbReference>
<dbReference type="Pfam" id="PF01569">
    <property type="entry name" value="PAP2"/>
    <property type="match status" value="1"/>
</dbReference>
<evidence type="ECO:0000256" key="1">
    <source>
        <dbReference type="SAM" id="Phobius"/>
    </source>
</evidence>
<accession>A0A8E1QWJ7</accession>
<dbReference type="Proteomes" id="UP000036951">
    <property type="component" value="Unassembled WGS sequence"/>
</dbReference>
<dbReference type="Gene3D" id="1.20.144.10">
    <property type="entry name" value="Phosphatidic acid phosphatase type 2/haloperoxidase"/>
    <property type="match status" value="1"/>
</dbReference>
<keyword evidence="2" id="KW-0732">Signal</keyword>
<feature type="transmembrane region" description="Helical" evidence="1">
    <location>
        <begin position="46"/>
        <end position="65"/>
    </location>
</feature>
<dbReference type="AlphaFoldDB" id="A0A8E1QWJ7"/>
<reference evidence="4 5" key="1">
    <citation type="submission" date="2015-06" db="EMBL/GenBank/DDBJ databases">
        <title>Prevotella sp. 109, sp. nov., a novel member of the family Prevotellaceae isolated from human faeces.</title>
        <authorList>
            <person name="Shkoporov A.N."/>
            <person name="Chaplin A.V."/>
            <person name="Kafarskaia L.I."/>
            <person name="Efimov B.A."/>
        </authorList>
    </citation>
    <scope>NUCLEOTIDE SEQUENCE [LARGE SCALE GENOMIC DNA]</scope>
    <source>
        <strain evidence="4 5">109</strain>
    </source>
</reference>
<keyword evidence="5" id="KW-1185">Reference proteome</keyword>
<keyword evidence="1" id="KW-0812">Transmembrane</keyword>
<comment type="caution">
    <text evidence="4">The sequence shown here is derived from an EMBL/GenBank/DDBJ whole genome shotgun (WGS) entry which is preliminary data.</text>
</comment>
<dbReference type="InterPro" id="IPR036938">
    <property type="entry name" value="PAP2/HPO_sf"/>
</dbReference>
<dbReference type="PANTHER" id="PTHR14969:SF13">
    <property type="entry name" value="AT30094P"/>
    <property type="match status" value="1"/>
</dbReference>
<feature type="transmembrane region" description="Helical" evidence="1">
    <location>
        <begin position="122"/>
        <end position="142"/>
    </location>
</feature>
<feature type="signal peptide" evidence="2">
    <location>
        <begin position="1"/>
        <end position="26"/>
    </location>
</feature>
<dbReference type="PANTHER" id="PTHR14969">
    <property type="entry name" value="SPHINGOSINE-1-PHOSPHATE PHOSPHOHYDROLASE"/>
    <property type="match status" value="1"/>
</dbReference>
<proteinExistence type="predicted"/>
<keyword evidence="1" id="KW-0472">Membrane</keyword>
<dbReference type="InterPro" id="IPR000326">
    <property type="entry name" value="PAP2/HPO"/>
</dbReference>
<name>A0A8E1QWJ7_9BACT</name>
<feature type="transmembrane region" description="Helical" evidence="1">
    <location>
        <begin position="180"/>
        <end position="197"/>
    </location>
</feature>
<evidence type="ECO:0000313" key="5">
    <source>
        <dbReference type="Proteomes" id="UP000036951"/>
    </source>
</evidence>
<sequence>MKSKETFNFRIILIMLLLCAASGVSAADSLSCDVQRRCTFDDGHRLRAVDIVVPAALVGVSALYIENGWMVRQKRAVRYALLPKDRRKMHADDYVQYSPVVAVYGLNLAGVRGRHSFKDRTIMLAMSYATMGIIVNTMKLAISERRPDVSTRNSFPSGHTATAFMGAQFLYEEYKSVSPLIAWSGFVVAPLTAYLRVYNDRHWINDVVAGACIGIVSTKLAYRLYPLLFRKSSCRRSTALAALPYYDGRSVGVSMNMTF</sequence>
<feature type="domain" description="Phosphatidic acid phosphatase type 2/haloperoxidase" evidence="3">
    <location>
        <begin position="122"/>
        <end position="222"/>
    </location>
</feature>
<feature type="chain" id="PRO_5034932476" description="Phosphatidic acid phosphatase type 2/haloperoxidase domain-containing protein" evidence="2">
    <location>
        <begin position="27"/>
        <end position="259"/>
    </location>
</feature>
<dbReference type="EMBL" id="LFQU01000026">
    <property type="protein sequence ID" value="KOO67772.1"/>
    <property type="molecule type" value="Genomic_DNA"/>
</dbReference>
<gene>
    <name evidence="4" type="ORF">ACU52_11740</name>
</gene>
<dbReference type="SUPFAM" id="SSF48317">
    <property type="entry name" value="Acid phosphatase/Vanadium-dependent haloperoxidase"/>
    <property type="match status" value="1"/>
</dbReference>
<organism evidence="4 5">
    <name type="scientific">Xylanibacter rarus</name>
    <dbReference type="NCBI Taxonomy" id="1676614"/>
    <lineage>
        <taxon>Bacteria</taxon>
        <taxon>Pseudomonadati</taxon>
        <taxon>Bacteroidota</taxon>
        <taxon>Bacteroidia</taxon>
        <taxon>Bacteroidales</taxon>
        <taxon>Prevotellaceae</taxon>
        <taxon>Xylanibacter</taxon>
    </lineage>
</organism>
<keyword evidence="1" id="KW-1133">Transmembrane helix</keyword>
<evidence type="ECO:0000256" key="2">
    <source>
        <dbReference type="SAM" id="SignalP"/>
    </source>
</evidence>
<protein>
    <recommendedName>
        <fullName evidence="3">Phosphatidic acid phosphatase type 2/haloperoxidase domain-containing protein</fullName>
    </recommendedName>
</protein>
<dbReference type="CDD" id="cd03394">
    <property type="entry name" value="PAP2_like_5"/>
    <property type="match status" value="1"/>
</dbReference>